<protein>
    <submittedName>
        <fullName evidence="1">Uncharacterized protein</fullName>
    </submittedName>
</protein>
<name>A0A1G6KCI4_9FIRM</name>
<dbReference type="AlphaFoldDB" id="A0A1G6KCI4"/>
<proteinExistence type="predicted"/>
<keyword evidence="2" id="KW-1185">Reference proteome</keyword>
<organism evidence="1 2">
    <name type="scientific">Succiniclasticum ruminis</name>
    <dbReference type="NCBI Taxonomy" id="40841"/>
    <lineage>
        <taxon>Bacteria</taxon>
        <taxon>Bacillati</taxon>
        <taxon>Bacillota</taxon>
        <taxon>Negativicutes</taxon>
        <taxon>Acidaminococcales</taxon>
        <taxon>Acidaminococcaceae</taxon>
        <taxon>Succiniclasticum</taxon>
    </lineage>
</organism>
<evidence type="ECO:0000313" key="1">
    <source>
        <dbReference type="EMBL" id="SDC28674.1"/>
    </source>
</evidence>
<evidence type="ECO:0000313" key="2">
    <source>
        <dbReference type="Proteomes" id="UP000198943"/>
    </source>
</evidence>
<reference evidence="2" key="1">
    <citation type="submission" date="2016-10" db="EMBL/GenBank/DDBJ databases">
        <authorList>
            <person name="Varghese N."/>
            <person name="Submissions S."/>
        </authorList>
    </citation>
    <scope>NUCLEOTIDE SEQUENCE [LARGE SCALE GENOMIC DNA]</scope>
    <source>
        <strain evidence="2">DSM 11005</strain>
    </source>
</reference>
<sequence length="85" mass="10241">MFTTFCFSLFSFIHNKNHFIHKKTDLSTCYSQAGVYKPQDIERKKEKFWQIQQYVVYKMKRTCYNTSEYLGRAPVLCNPVKTIDR</sequence>
<gene>
    <name evidence="1" type="ORF">SAMN04487864_104184</name>
</gene>
<dbReference type="EMBL" id="FMYW01000004">
    <property type="protein sequence ID" value="SDC28674.1"/>
    <property type="molecule type" value="Genomic_DNA"/>
</dbReference>
<accession>A0A1G6KCI4</accession>
<dbReference type="Proteomes" id="UP000198943">
    <property type="component" value="Unassembled WGS sequence"/>
</dbReference>